<dbReference type="InterPro" id="IPR010273">
    <property type="entry name" value="DUF881"/>
</dbReference>
<reference evidence="4 5" key="1">
    <citation type="submission" date="2019-06" db="EMBL/GenBank/DDBJ databases">
        <title>Sequencing the genomes of 1000 actinobacteria strains.</title>
        <authorList>
            <person name="Klenk H.-P."/>
        </authorList>
    </citation>
    <scope>NUCLEOTIDE SEQUENCE [LARGE SCALE GENOMIC DNA]</scope>
    <source>
        <strain evidence="4 5">DSM 4813</strain>
    </source>
</reference>
<proteinExistence type="inferred from homology"/>
<evidence type="ECO:0000313" key="5">
    <source>
        <dbReference type="Proteomes" id="UP000315389"/>
    </source>
</evidence>
<dbReference type="Pfam" id="PF05949">
    <property type="entry name" value="DUF881"/>
    <property type="match status" value="1"/>
</dbReference>
<protein>
    <submittedName>
        <fullName evidence="4">Uncharacterized protein YlxW (UPF0749 family)</fullName>
    </submittedName>
</protein>
<feature type="region of interest" description="Disordered" evidence="3">
    <location>
        <begin position="1"/>
        <end position="25"/>
    </location>
</feature>
<name>A0A542ZW18_RARFA</name>
<evidence type="ECO:0000256" key="2">
    <source>
        <dbReference type="SAM" id="Coils"/>
    </source>
</evidence>
<dbReference type="AlphaFoldDB" id="A0A542ZW18"/>
<dbReference type="Gene3D" id="3.30.70.1880">
    <property type="entry name" value="Protein of unknown function DUF881"/>
    <property type="match status" value="1"/>
</dbReference>
<dbReference type="PANTHER" id="PTHR37313:SF2">
    <property type="entry name" value="UPF0749 PROTEIN YLXX"/>
    <property type="match status" value="1"/>
</dbReference>
<dbReference type="PANTHER" id="PTHR37313">
    <property type="entry name" value="UPF0749 PROTEIN RV1825"/>
    <property type="match status" value="1"/>
</dbReference>
<evidence type="ECO:0000313" key="4">
    <source>
        <dbReference type="EMBL" id="TQL64390.1"/>
    </source>
</evidence>
<evidence type="ECO:0000256" key="1">
    <source>
        <dbReference type="ARBA" id="ARBA00009108"/>
    </source>
</evidence>
<sequence length="269" mass="28932">MPDRYSHPDTSRRARHSKAPATDEVATDVDLPTRRAKGVSFWRAMSPRGTRAQLLAALLCAVVGFAVAVQVNQTQTDGLDNLRQADLVRLLDEVSQRGEALDAERRELESQVSRLQESSSADQAAREAAREAQLLQDVLTGATAVKGPGVIVRSRGPVDAGTLVNMLQELRNAGAEAISINDHRVVVSTSFTQRDRQLLVDNEVLDQPLVWRAIGDPATLQPALEIPGGALASLRGDGAEVSIESFDEIEILATATLATPDFAVEAPDQ</sequence>
<dbReference type="OrthoDB" id="3211287at2"/>
<gene>
    <name evidence="4" type="ORF">FB461_0892</name>
</gene>
<evidence type="ECO:0000256" key="3">
    <source>
        <dbReference type="SAM" id="MobiDB-lite"/>
    </source>
</evidence>
<organism evidence="4 5">
    <name type="scientific">Rarobacter faecitabidus</name>
    <dbReference type="NCBI Taxonomy" id="13243"/>
    <lineage>
        <taxon>Bacteria</taxon>
        <taxon>Bacillati</taxon>
        <taxon>Actinomycetota</taxon>
        <taxon>Actinomycetes</taxon>
        <taxon>Micrococcales</taxon>
        <taxon>Rarobacteraceae</taxon>
        <taxon>Rarobacter</taxon>
    </lineage>
</organism>
<comment type="caution">
    <text evidence="4">The sequence shown here is derived from an EMBL/GenBank/DDBJ whole genome shotgun (WGS) entry which is preliminary data.</text>
</comment>
<dbReference type="GO" id="GO:0005886">
    <property type="term" value="C:plasma membrane"/>
    <property type="evidence" value="ECO:0007669"/>
    <property type="project" value="TreeGrafter"/>
</dbReference>
<feature type="compositionally biased region" description="Basic and acidic residues" evidence="3">
    <location>
        <begin position="1"/>
        <end position="12"/>
    </location>
</feature>
<dbReference type="EMBL" id="VFOS01000001">
    <property type="protein sequence ID" value="TQL64390.1"/>
    <property type="molecule type" value="Genomic_DNA"/>
</dbReference>
<dbReference type="Proteomes" id="UP000315389">
    <property type="component" value="Unassembled WGS sequence"/>
</dbReference>
<dbReference type="RefSeq" id="WP_142119301.1">
    <property type="nucleotide sequence ID" value="NZ_BAAASV010000003.1"/>
</dbReference>
<accession>A0A542ZW18</accession>
<keyword evidence="5" id="KW-1185">Reference proteome</keyword>
<keyword evidence="2" id="KW-0175">Coiled coil</keyword>
<feature type="coiled-coil region" evidence="2">
    <location>
        <begin position="91"/>
        <end position="118"/>
    </location>
</feature>
<comment type="similarity">
    <text evidence="1">Belongs to the UPF0749 family.</text>
</comment>